<evidence type="ECO:0000256" key="2">
    <source>
        <dbReference type="ARBA" id="ARBA00022679"/>
    </source>
</evidence>
<dbReference type="InterPro" id="IPR000836">
    <property type="entry name" value="PRTase_dom"/>
</dbReference>
<dbReference type="GO" id="GO:0016757">
    <property type="term" value="F:glycosyltransferase activity"/>
    <property type="evidence" value="ECO:0007669"/>
    <property type="project" value="UniProtKB-KW"/>
</dbReference>
<dbReference type="InterPro" id="IPR029057">
    <property type="entry name" value="PRTase-like"/>
</dbReference>
<keyword evidence="1 5" id="KW-0328">Glycosyltransferase</keyword>
<dbReference type="CDD" id="cd06223">
    <property type="entry name" value="PRTases_typeI"/>
    <property type="match status" value="1"/>
</dbReference>
<dbReference type="Proteomes" id="UP001143362">
    <property type="component" value="Unassembled WGS sequence"/>
</dbReference>
<name>A0ABT3THW2_9GAMM</name>
<accession>A0ABT3THW2</accession>
<dbReference type="PANTHER" id="PTHR43363">
    <property type="entry name" value="HYPOXANTHINE PHOSPHORIBOSYLTRANSFERASE"/>
    <property type="match status" value="1"/>
</dbReference>
<evidence type="ECO:0000259" key="4">
    <source>
        <dbReference type="Pfam" id="PF00156"/>
    </source>
</evidence>
<reference evidence="5" key="1">
    <citation type="submission" date="2019-02" db="EMBL/GenBank/DDBJ databases">
        <authorList>
            <person name="Li S.-H."/>
        </authorList>
    </citation>
    <scope>NUCLEOTIDE SEQUENCE</scope>
    <source>
        <strain evidence="5">IMCC14734</strain>
    </source>
</reference>
<gene>
    <name evidence="5" type="ORF">EYC98_13675</name>
</gene>
<evidence type="ECO:0000256" key="3">
    <source>
        <dbReference type="SAM" id="MobiDB-lite"/>
    </source>
</evidence>
<evidence type="ECO:0000313" key="6">
    <source>
        <dbReference type="Proteomes" id="UP001143362"/>
    </source>
</evidence>
<feature type="domain" description="Phosphoribosyltransferase" evidence="4">
    <location>
        <begin position="33"/>
        <end position="178"/>
    </location>
</feature>
<dbReference type="EMBL" id="SHNN01000002">
    <property type="protein sequence ID" value="MCX2981907.1"/>
    <property type="molecule type" value="Genomic_DNA"/>
</dbReference>
<feature type="region of interest" description="Disordered" evidence="3">
    <location>
        <begin position="138"/>
        <end position="160"/>
    </location>
</feature>
<keyword evidence="2" id="KW-0808">Transferase</keyword>
<dbReference type="PANTHER" id="PTHR43363:SF1">
    <property type="entry name" value="HYPOXANTHINE-GUANINE PHOSPHORIBOSYLTRANSFERASE"/>
    <property type="match status" value="1"/>
</dbReference>
<dbReference type="Pfam" id="PF00156">
    <property type="entry name" value="Pribosyltran"/>
    <property type="match status" value="1"/>
</dbReference>
<proteinExistence type="predicted"/>
<protein>
    <submittedName>
        <fullName evidence="5">Hypoxanthine phosphoribosyltransferase</fullName>
    </submittedName>
</protein>
<evidence type="ECO:0000313" key="5">
    <source>
        <dbReference type="EMBL" id="MCX2981907.1"/>
    </source>
</evidence>
<organism evidence="5 6">
    <name type="scientific">Candidatus Litorirhabdus singularis</name>
    <dbReference type="NCBI Taxonomy" id="2518993"/>
    <lineage>
        <taxon>Bacteria</taxon>
        <taxon>Pseudomonadati</taxon>
        <taxon>Pseudomonadota</taxon>
        <taxon>Gammaproteobacteria</taxon>
        <taxon>Cellvibrionales</taxon>
        <taxon>Halieaceae</taxon>
        <taxon>Candidatus Litorirhabdus</taxon>
    </lineage>
</organism>
<sequence>MPYSVAVDKPTGCESSTLDPRKTYISAQQLLDDSFALGLQILESGFYPDFIVGIWRGGAPVGIAVQELLEYFDVSSDHIAIRTSLYTGINETASQVQVHGLGYLIERAGAGSKVLLVDDVFDSGRSIEQVVHDIDQAHSGSGPELRVATPYYKPGNNRTQRKPDYYLHETSDWLVFPHELCGLKATELLKDKPGIDSIRSALQARTQSV</sequence>
<comment type="caution">
    <text evidence="5">The sequence shown here is derived from an EMBL/GenBank/DDBJ whole genome shotgun (WGS) entry which is preliminary data.</text>
</comment>
<dbReference type="SUPFAM" id="SSF53271">
    <property type="entry name" value="PRTase-like"/>
    <property type="match status" value="1"/>
</dbReference>
<dbReference type="Gene3D" id="3.40.50.2020">
    <property type="match status" value="1"/>
</dbReference>
<evidence type="ECO:0000256" key="1">
    <source>
        <dbReference type="ARBA" id="ARBA00022676"/>
    </source>
</evidence>
<keyword evidence="6" id="KW-1185">Reference proteome</keyword>